<evidence type="ECO:0000313" key="16">
    <source>
        <dbReference type="EMBL" id="KTC66745.1"/>
    </source>
</evidence>
<keyword evidence="4 14" id="KW-1003">Cell membrane</keyword>
<evidence type="ECO:0000256" key="7">
    <source>
        <dbReference type="ARBA" id="ARBA00022982"/>
    </source>
</evidence>
<dbReference type="EMBL" id="UGNW01000001">
    <property type="protein sequence ID" value="STX32894.1"/>
    <property type="molecule type" value="Genomic_DNA"/>
</dbReference>
<dbReference type="Proteomes" id="UP000054735">
    <property type="component" value="Unassembled WGS sequence"/>
</dbReference>
<evidence type="ECO:0000256" key="8">
    <source>
        <dbReference type="ARBA" id="ARBA00022989"/>
    </source>
</evidence>
<evidence type="ECO:0000313" key="17">
    <source>
        <dbReference type="EMBL" id="STX32894.1"/>
    </source>
</evidence>
<organism evidence="17 19">
    <name type="scientific">Legionella birminghamensis</name>
    <dbReference type="NCBI Taxonomy" id="28083"/>
    <lineage>
        <taxon>Bacteria</taxon>
        <taxon>Pseudomonadati</taxon>
        <taxon>Pseudomonadota</taxon>
        <taxon>Gammaproteobacteria</taxon>
        <taxon>Legionellales</taxon>
        <taxon>Legionellaceae</taxon>
        <taxon>Legionella</taxon>
    </lineage>
</organism>
<comment type="subcellular location">
    <subcellularLocation>
        <location evidence="1">Cell inner membrane</location>
        <topology evidence="1">Multi-pass membrane protein</topology>
    </subcellularLocation>
    <subcellularLocation>
        <location evidence="14">Cell membrane</location>
        <topology evidence="14">Multi-pass membrane protein</topology>
    </subcellularLocation>
</comment>
<dbReference type="PANTHER" id="PTHR36570:SF3">
    <property type="entry name" value="DISULFIDE BOND FORMATION PROTEIN B"/>
    <property type="match status" value="1"/>
</dbReference>
<dbReference type="InterPro" id="IPR023380">
    <property type="entry name" value="DsbB-like_sf"/>
</dbReference>
<keyword evidence="11 14" id="KW-1015">Disulfide bond</keyword>
<keyword evidence="7 14" id="KW-0249">Electron transport</keyword>
<dbReference type="HAMAP" id="MF_00286">
    <property type="entry name" value="DsbB"/>
    <property type="match status" value="1"/>
</dbReference>
<protein>
    <recommendedName>
        <fullName evidence="14">Disulfide bond formation protein B</fullName>
    </recommendedName>
    <alternativeName>
        <fullName evidence="14">Disulfide oxidoreductase</fullName>
    </alternativeName>
</protein>
<dbReference type="PANTHER" id="PTHR36570">
    <property type="entry name" value="DISULFIDE BOND FORMATION PROTEIN B"/>
    <property type="match status" value="1"/>
</dbReference>
<evidence type="ECO:0000256" key="6">
    <source>
        <dbReference type="ARBA" id="ARBA00022692"/>
    </source>
</evidence>
<comment type="caution">
    <text evidence="14">Lacks conserved residue(s) required for the propagation of feature annotation.</text>
</comment>
<comment type="function">
    <text evidence="14">Required for disulfide bond formation in some periplasmic proteins. Acts by oxidizing the DsbA protein.</text>
</comment>
<evidence type="ECO:0000256" key="11">
    <source>
        <dbReference type="ARBA" id="ARBA00023157"/>
    </source>
</evidence>
<dbReference type="RefSeq" id="WP_058525041.1">
    <property type="nucleotide sequence ID" value="NZ_CAAAHV010000038.1"/>
</dbReference>
<evidence type="ECO:0000256" key="14">
    <source>
        <dbReference type="HAMAP-Rule" id="MF_00286"/>
    </source>
</evidence>
<name>A0A378IL93_9GAMM</name>
<dbReference type="EMBL" id="LNXT01000052">
    <property type="protein sequence ID" value="KTC66745.1"/>
    <property type="molecule type" value="Genomic_DNA"/>
</dbReference>
<feature type="transmembrane region" description="Helical" evidence="15">
    <location>
        <begin position="9"/>
        <end position="28"/>
    </location>
</feature>
<keyword evidence="8 14" id="KW-1133">Transmembrane helix</keyword>
<evidence type="ECO:0000256" key="4">
    <source>
        <dbReference type="ARBA" id="ARBA00022475"/>
    </source>
</evidence>
<keyword evidence="9 14" id="KW-0560">Oxidoreductase</keyword>
<dbReference type="OrthoDB" id="3711263at2"/>
<dbReference type="InterPro" id="IPR022920">
    <property type="entry name" value="Disulphide_bond_form_DsbB"/>
</dbReference>
<gene>
    <name evidence="14 17" type="primary">dsbB</name>
    <name evidence="16" type="ORF">Lbir_3047</name>
    <name evidence="17" type="ORF">NCTC12437_02698</name>
</gene>
<keyword evidence="10 14" id="KW-0472">Membrane</keyword>
<dbReference type="InterPro" id="IPR003752">
    <property type="entry name" value="DiS_bond_form_DsbB/BdbC"/>
</dbReference>
<dbReference type="GO" id="GO:0015035">
    <property type="term" value="F:protein-disulfide reductase activity"/>
    <property type="evidence" value="ECO:0007669"/>
    <property type="project" value="UniProtKB-UniRule"/>
</dbReference>
<feature type="transmembrane region" description="Helical" evidence="15">
    <location>
        <begin position="141"/>
        <end position="159"/>
    </location>
</feature>
<accession>A0A378IL93</accession>
<keyword evidence="6 14" id="KW-0812">Transmembrane</keyword>
<dbReference type="GO" id="GO:0009055">
    <property type="term" value="F:electron transfer activity"/>
    <property type="evidence" value="ECO:0007669"/>
    <property type="project" value="UniProtKB-UniRule"/>
</dbReference>
<dbReference type="InterPro" id="IPR050183">
    <property type="entry name" value="DsbB"/>
</dbReference>
<dbReference type="Gene3D" id="1.20.1550.10">
    <property type="entry name" value="DsbB-like"/>
    <property type="match status" value="1"/>
</dbReference>
<keyword evidence="13 14" id="KW-0676">Redox-active center</keyword>
<evidence type="ECO:0000256" key="5">
    <source>
        <dbReference type="ARBA" id="ARBA00022519"/>
    </source>
</evidence>
<evidence type="ECO:0000256" key="9">
    <source>
        <dbReference type="ARBA" id="ARBA00023002"/>
    </source>
</evidence>
<dbReference type="Proteomes" id="UP000255066">
    <property type="component" value="Unassembled WGS sequence"/>
</dbReference>
<dbReference type="AlphaFoldDB" id="A0A378IL93"/>
<dbReference type="SUPFAM" id="SSF158442">
    <property type="entry name" value="DsbB-like"/>
    <property type="match status" value="1"/>
</dbReference>
<keyword evidence="12 14" id="KW-0143">Chaperone</keyword>
<keyword evidence="18" id="KW-1185">Reference proteome</keyword>
<keyword evidence="5" id="KW-0997">Cell inner membrane</keyword>
<evidence type="ECO:0000256" key="13">
    <source>
        <dbReference type="ARBA" id="ARBA00023284"/>
    </source>
</evidence>
<evidence type="ECO:0000256" key="1">
    <source>
        <dbReference type="ARBA" id="ARBA00004429"/>
    </source>
</evidence>
<feature type="transmembrane region" description="Helical" evidence="15">
    <location>
        <begin position="70"/>
        <end position="88"/>
    </location>
</feature>
<feature type="disulfide bond" description="Redox-active" evidence="14">
    <location>
        <begin position="36"/>
        <end position="39"/>
    </location>
</feature>
<dbReference type="Pfam" id="PF02600">
    <property type="entry name" value="DsbB"/>
    <property type="match status" value="1"/>
</dbReference>
<dbReference type="STRING" id="28083.Lbir_3047"/>
<dbReference type="GO" id="GO:0006457">
    <property type="term" value="P:protein folding"/>
    <property type="evidence" value="ECO:0007669"/>
    <property type="project" value="InterPro"/>
</dbReference>
<evidence type="ECO:0000256" key="15">
    <source>
        <dbReference type="SAM" id="Phobius"/>
    </source>
</evidence>
<sequence length="167" mass="18624">MSKGLRKLLQYLILAASLAVFAASLYFQYVKGMEPCPLCIMQRICVLVIVCLGIALLFVRTGQRVNTLQVLQAMFGGAGLFFAGRQLWLQSLPADQVPACLPGLDVMVKYFPLKDVMHAMFWGSGDCAEVNWQWLGLSMPAWSALYFLFIIIGTAIIYYQGEQSIKN</sequence>
<evidence type="ECO:0000256" key="10">
    <source>
        <dbReference type="ARBA" id="ARBA00023136"/>
    </source>
</evidence>
<feature type="topological domain" description="Cytoplasmic" evidence="14">
    <location>
        <begin position="161"/>
        <end position="167"/>
    </location>
</feature>
<evidence type="ECO:0000313" key="18">
    <source>
        <dbReference type="Proteomes" id="UP000054735"/>
    </source>
</evidence>
<reference evidence="16 18" key="1">
    <citation type="submission" date="2015-11" db="EMBL/GenBank/DDBJ databases">
        <title>Genomic analysis of 38 Legionella species identifies large and diverse effector repertoires.</title>
        <authorList>
            <person name="Burstein D."/>
            <person name="Amaro F."/>
            <person name="Zusman T."/>
            <person name="Lifshitz Z."/>
            <person name="Cohen O."/>
            <person name="Gilbert J.A."/>
            <person name="Pupko T."/>
            <person name="Shuman H.A."/>
            <person name="Segal G."/>
        </authorList>
    </citation>
    <scope>NUCLEOTIDE SEQUENCE [LARGE SCALE GENOMIC DNA]</scope>
    <source>
        <strain evidence="16 18">CDC#1407-AL-14</strain>
    </source>
</reference>
<evidence type="ECO:0000256" key="3">
    <source>
        <dbReference type="ARBA" id="ARBA00022448"/>
    </source>
</evidence>
<keyword evidence="3 14" id="KW-0813">Transport</keyword>
<proteinExistence type="inferred from homology"/>
<reference evidence="17 19" key="2">
    <citation type="submission" date="2018-06" db="EMBL/GenBank/DDBJ databases">
        <authorList>
            <consortium name="Pathogen Informatics"/>
            <person name="Doyle S."/>
        </authorList>
    </citation>
    <scope>NUCLEOTIDE SEQUENCE [LARGE SCALE GENOMIC DNA]</scope>
    <source>
        <strain evidence="17 19">NCTC12437</strain>
    </source>
</reference>
<feature type="transmembrane region" description="Helical" evidence="15">
    <location>
        <begin position="40"/>
        <end position="58"/>
    </location>
</feature>
<dbReference type="GO" id="GO:0005886">
    <property type="term" value="C:plasma membrane"/>
    <property type="evidence" value="ECO:0007669"/>
    <property type="project" value="UniProtKB-SubCell"/>
</dbReference>
<feature type="topological domain" description="Cytoplasmic" evidence="14">
    <location>
        <begin position="1"/>
        <end position="9"/>
    </location>
</feature>
<comment type="similarity">
    <text evidence="2 14">Belongs to the DsbB family.</text>
</comment>
<evidence type="ECO:0000313" key="19">
    <source>
        <dbReference type="Proteomes" id="UP000255066"/>
    </source>
</evidence>
<feature type="topological domain" description="Periplasmic" evidence="14">
    <location>
        <begin position="27"/>
        <end position="44"/>
    </location>
</feature>
<evidence type="ECO:0000256" key="2">
    <source>
        <dbReference type="ARBA" id="ARBA00008823"/>
    </source>
</evidence>
<evidence type="ECO:0000256" key="12">
    <source>
        <dbReference type="ARBA" id="ARBA00023186"/>
    </source>
</evidence>